<keyword evidence="2" id="KW-1133">Transmembrane helix</keyword>
<name>A0ABV4DTE7_9LACO</name>
<keyword evidence="2" id="KW-0812">Transmembrane</keyword>
<dbReference type="Proteomes" id="UP001565236">
    <property type="component" value="Unassembled WGS sequence"/>
</dbReference>
<feature type="region of interest" description="Disordered" evidence="1">
    <location>
        <begin position="59"/>
        <end position="80"/>
    </location>
</feature>
<reference evidence="3 4" key="1">
    <citation type="submission" date="2024-03" db="EMBL/GenBank/DDBJ databases">
        <title>Mouse gut bacterial collection (mGBC) of GemPharmatech.</title>
        <authorList>
            <person name="He Y."/>
            <person name="Dong L."/>
            <person name="Wu D."/>
            <person name="Gao X."/>
            <person name="Lin Z."/>
        </authorList>
    </citation>
    <scope>NUCLEOTIDE SEQUENCE [LARGE SCALE GENOMIC DNA]</scope>
    <source>
        <strain evidence="3 4">15-30</strain>
    </source>
</reference>
<keyword evidence="4" id="KW-1185">Reference proteome</keyword>
<evidence type="ECO:0000256" key="1">
    <source>
        <dbReference type="SAM" id="MobiDB-lite"/>
    </source>
</evidence>
<proteinExistence type="predicted"/>
<protein>
    <submittedName>
        <fullName evidence="3">Uncharacterized protein</fullName>
    </submittedName>
</protein>
<evidence type="ECO:0000313" key="4">
    <source>
        <dbReference type="Proteomes" id="UP001565236"/>
    </source>
</evidence>
<organism evidence="3 4">
    <name type="scientific">Ligilactobacillus faecis</name>
    <dbReference type="NCBI Taxonomy" id="762833"/>
    <lineage>
        <taxon>Bacteria</taxon>
        <taxon>Bacillati</taxon>
        <taxon>Bacillota</taxon>
        <taxon>Bacilli</taxon>
        <taxon>Lactobacillales</taxon>
        <taxon>Lactobacillaceae</taxon>
        <taxon>Ligilactobacillus</taxon>
    </lineage>
</organism>
<feature type="compositionally biased region" description="Polar residues" evidence="1">
    <location>
        <begin position="62"/>
        <end position="80"/>
    </location>
</feature>
<keyword evidence="2" id="KW-0472">Membrane</keyword>
<evidence type="ECO:0000313" key="3">
    <source>
        <dbReference type="EMBL" id="MEY8662414.1"/>
    </source>
</evidence>
<feature type="transmembrane region" description="Helical" evidence="2">
    <location>
        <begin position="27"/>
        <end position="52"/>
    </location>
</feature>
<dbReference type="EMBL" id="JBCLUF010000017">
    <property type="protein sequence ID" value="MEY8662414.1"/>
    <property type="molecule type" value="Genomic_DNA"/>
</dbReference>
<dbReference type="RefSeq" id="WP_369941950.1">
    <property type="nucleotide sequence ID" value="NZ_JBCLUF010000017.1"/>
</dbReference>
<accession>A0ABV4DTE7</accession>
<sequence length="80" mass="8986">MFRQIKLDACNLFEQDPHDRDSVKLALLFYLIATINIGAILGVWGLVAQFAIEWIRAKKKPTSTPASEQPTSLSQTNRKA</sequence>
<gene>
    <name evidence="3" type="ORF">AALT52_05875</name>
</gene>
<comment type="caution">
    <text evidence="3">The sequence shown here is derived from an EMBL/GenBank/DDBJ whole genome shotgun (WGS) entry which is preliminary data.</text>
</comment>
<evidence type="ECO:0000256" key="2">
    <source>
        <dbReference type="SAM" id="Phobius"/>
    </source>
</evidence>